<dbReference type="Gene3D" id="3.30.420.240">
    <property type="match status" value="1"/>
</dbReference>
<protein>
    <recommendedName>
        <fullName evidence="3">Terminase</fullName>
    </recommendedName>
</protein>
<reference evidence="1 2" key="1">
    <citation type="submission" date="2019-09" db="EMBL/GenBank/DDBJ databases">
        <authorList>
            <person name="Depoorter E."/>
        </authorList>
    </citation>
    <scope>NUCLEOTIDE SEQUENCE [LARGE SCALE GENOMIC DNA]</scope>
    <source>
        <strain evidence="1">R-39750</strain>
    </source>
</reference>
<dbReference type="EMBL" id="CABVQN010000008">
    <property type="protein sequence ID" value="VWC95851.1"/>
    <property type="molecule type" value="Genomic_DNA"/>
</dbReference>
<proteinExistence type="predicted"/>
<organism evidence="1 2">
    <name type="scientific">Burkholderia lata (strain ATCC 17760 / DSM 23089 / LMG 22485 / NCIMB 9086 / R18194 / 383)</name>
    <dbReference type="NCBI Taxonomy" id="482957"/>
    <lineage>
        <taxon>Bacteria</taxon>
        <taxon>Pseudomonadati</taxon>
        <taxon>Pseudomonadota</taxon>
        <taxon>Betaproteobacteria</taxon>
        <taxon>Burkholderiales</taxon>
        <taxon>Burkholderiaceae</taxon>
        <taxon>Burkholderia</taxon>
        <taxon>Burkholderia cepacia complex</taxon>
    </lineage>
</organism>
<gene>
    <name evidence="1" type="ORF">BLA39750_02217</name>
</gene>
<name>A0A6P2VX49_BURL3</name>
<evidence type="ECO:0000313" key="2">
    <source>
        <dbReference type="Proteomes" id="UP000494110"/>
    </source>
</evidence>
<dbReference type="Proteomes" id="UP000494110">
    <property type="component" value="Unassembled WGS sequence"/>
</dbReference>
<evidence type="ECO:0008006" key="3">
    <source>
        <dbReference type="Google" id="ProtNLM"/>
    </source>
</evidence>
<dbReference type="RefSeq" id="WP_175012194.1">
    <property type="nucleotide sequence ID" value="NZ_CABVQN010000008.1"/>
</dbReference>
<dbReference type="AlphaFoldDB" id="A0A6P2VX49"/>
<accession>A0A6P2VX49</accession>
<dbReference type="Gene3D" id="3.40.50.300">
    <property type="entry name" value="P-loop containing nucleotide triphosphate hydrolases"/>
    <property type="match status" value="1"/>
</dbReference>
<dbReference type="InterPro" id="IPR027417">
    <property type="entry name" value="P-loop_NTPase"/>
</dbReference>
<evidence type="ECO:0000313" key="1">
    <source>
        <dbReference type="EMBL" id="VWC95851.1"/>
    </source>
</evidence>
<sequence>MPKSQPIYDARGEQQLMVELWDPALADDPRDFVRFVFPFGKPGTPLEHDPGPRNWQDAELKKIGDYIKDARRHVQLTHTFPEMFKAAVASGRGIGKSALFSWIAHWLVSTRLGASVWVTANGEPQLKTKTFPEISKWVSMAINAHWFDINATSIVPAAWLTELVQRDMKIDPKYWYIAAQLWSEENPDAFAGAHNVHGEMYLFDEASGIPSPIWTVAQGVFTEKTIDRYWLAYSNPRRIDGAFYECFYGEDRDSWRTEHIDARTVEGIPPDTYNAIIRKHGEDSDEARVEVYGMFPNQAANQFISKAAVDDAVKRQVIPDPGAPLILAVDVARSGKAKTVLAFRKGRDARSIPWEEYKIPDTVKIAQKVADAALKYKVDAIFVDGGGVGAGVVDNLKNWGYKVVEVQFGSGASEPEKHKNRRSEIWAYMKEWLTIGAIPDDQGLQKDLVGPEYSYDPVTNQLILESKEHMVEKRRIASPDAADALAMTFAQPVARNDSRVSRLNSRRQTVARDVDYSIFG</sequence>